<organism evidence="2 3">
    <name type="scientific">Hirsutella minnesotensis 3608</name>
    <dbReference type="NCBI Taxonomy" id="1043627"/>
    <lineage>
        <taxon>Eukaryota</taxon>
        <taxon>Fungi</taxon>
        <taxon>Dikarya</taxon>
        <taxon>Ascomycota</taxon>
        <taxon>Pezizomycotina</taxon>
        <taxon>Sordariomycetes</taxon>
        <taxon>Hypocreomycetidae</taxon>
        <taxon>Hypocreales</taxon>
        <taxon>Ophiocordycipitaceae</taxon>
        <taxon>Hirsutella</taxon>
    </lineage>
</organism>
<name>A0A0F7ZQA2_9HYPO</name>
<evidence type="ECO:0000256" key="1">
    <source>
        <dbReference type="SAM" id="MobiDB-lite"/>
    </source>
</evidence>
<feature type="compositionally biased region" description="Polar residues" evidence="1">
    <location>
        <begin position="61"/>
        <end position="74"/>
    </location>
</feature>
<sequence>MSRITAPVTKIARAMGTTTGPVVAARPLRDMTAHNAGAVLMPKYADLLRSARSSEHHDSRGMTTTHRPTPQPSLANRPKPLMQTFHSSAPSATPAATANLDAAVLPSMADLFGSSDPGPVGPRMPLLPDNYSAAHGPTPGDGPVHLPSIVAADPDKVLPAAPLSALEGVSMDGVDLKFVHENQHHGQPSGEMESAGMIRDLWKGMVEDVLGPSKRS</sequence>
<keyword evidence="3" id="KW-1185">Reference proteome</keyword>
<gene>
    <name evidence="2" type="ORF">HIM_03772</name>
</gene>
<accession>A0A0F7ZQA2</accession>
<dbReference type="EMBL" id="KQ030509">
    <property type="protein sequence ID" value="KJZ76895.1"/>
    <property type="molecule type" value="Genomic_DNA"/>
</dbReference>
<evidence type="ECO:0000313" key="2">
    <source>
        <dbReference type="EMBL" id="KJZ76895.1"/>
    </source>
</evidence>
<dbReference type="OrthoDB" id="3993201at2759"/>
<evidence type="ECO:0000313" key="3">
    <source>
        <dbReference type="Proteomes" id="UP000054481"/>
    </source>
</evidence>
<reference evidence="2 3" key="1">
    <citation type="journal article" date="2014" name="Genome Biol. Evol.">
        <title>Comparative genomics and transcriptomics analyses reveal divergent lifestyle features of nematode endoparasitic fungus Hirsutella minnesotensis.</title>
        <authorList>
            <person name="Lai Y."/>
            <person name="Liu K."/>
            <person name="Zhang X."/>
            <person name="Zhang X."/>
            <person name="Li K."/>
            <person name="Wang N."/>
            <person name="Shu C."/>
            <person name="Wu Y."/>
            <person name="Wang C."/>
            <person name="Bushley K.E."/>
            <person name="Xiang M."/>
            <person name="Liu X."/>
        </authorList>
    </citation>
    <scope>NUCLEOTIDE SEQUENCE [LARGE SCALE GENOMIC DNA]</scope>
    <source>
        <strain evidence="2 3">3608</strain>
    </source>
</reference>
<protein>
    <submittedName>
        <fullName evidence="2">Uncharacterized protein</fullName>
    </submittedName>
</protein>
<dbReference type="Proteomes" id="UP000054481">
    <property type="component" value="Unassembled WGS sequence"/>
</dbReference>
<proteinExistence type="predicted"/>
<dbReference type="AlphaFoldDB" id="A0A0F7ZQA2"/>
<feature type="region of interest" description="Disordered" evidence="1">
    <location>
        <begin position="50"/>
        <end position="74"/>
    </location>
</feature>